<dbReference type="AlphaFoldDB" id="B3MU59"/>
<dbReference type="InterPro" id="IPR004119">
    <property type="entry name" value="EcKL"/>
</dbReference>
<dbReference type="EMBL" id="CH902624">
    <property type="protein sequence ID" value="EDV33388.1"/>
    <property type="molecule type" value="Genomic_DNA"/>
</dbReference>
<sequence>MLLDRSEAVEILKNVKRGESFKILDYRVDKNLKAVGYLGDYYNLTINYWSGEAAEEVQLFIKALPLLSAEMEKEAIFQKEAWLYNTLLADMRKYSRVKWCPDCYYTRSDILVLENITLKGYKQSGTTELNDIHMNQLIESLAAFHAVSLVYEHRTGTNIGQAYGDHLLEITVAAEIAWFTTGLSGVLATIRSLAKYQGAKDIEFIDTKLKRILEGIYEQAAPSQKYKNVLSHRDLWARNIFFPINQTEPAVLIDFQTCRYTPPAADLNFCLYLNLLPKDRRQKEKQFIDLYYRHFQNNLLDLGLEDLLISKAELLESYEDFRLFGTVYRAVAATIVKLPPEFITNDFKYVDRAEVILNYMRTNQEFRVYMEECCVDVMNIALSRDAREAK</sequence>
<dbReference type="OrthoDB" id="6334212at2759"/>
<proteinExistence type="predicted"/>
<accession>B3MU59</accession>
<keyword evidence="3" id="KW-1185">Reference proteome</keyword>
<dbReference type="InParanoid" id="B3MU59"/>
<dbReference type="InterPro" id="IPR011009">
    <property type="entry name" value="Kinase-like_dom_sf"/>
</dbReference>
<dbReference type="Proteomes" id="UP000007801">
    <property type="component" value="Unassembled WGS sequence"/>
</dbReference>
<dbReference type="HOGENOM" id="CLU_010718_3_1_1"/>
<organism evidence="2 3">
    <name type="scientific">Drosophila ananassae</name>
    <name type="common">Fruit fly</name>
    <dbReference type="NCBI Taxonomy" id="7217"/>
    <lineage>
        <taxon>Eukaryota</taxon>
        <taxon>Metazoa</taxon>
        <taxon>Ecdysozoa</taxon>
        <taxon>Arthropoda</taxon>
        <taxon>Hexapoda</taxon>
        <taxon>Insecta</taxon>
        <taxon>Pterygota</taxon>
        <taxon>Neoptera</taxon>
        <taxon>Endopterygota</taxon>
        <taxon>Diptera</taxon>
        <taxon>Brachycera</taxon>
        <taxon>Muscomorpha</taxon>
        <taxon>Ephydroidea</taxon>
        <taxon>Drosophilidae</taxon>
        <taxon>Drosophila</taxon>
        <taxon>Sophophora</taxon>
    </lineage>
</organism>
<feature type="domain" description="CHK kinase-like" evidence="1">
    <location>
        <begin position="111"/>
        <end position="301"/>
    </location>
</feature>
<dbReference type="SUPFAM" id="SSF56112">
    <property type="entry name" value="Protein kinase-like (PK-like)"/>
    <property type="match status" value="1"/>
</dbReference>
<dbReference type="Pfam" id="PF02958">
    <property type="entry name" value="EcKL"/>
    <property type="match status" value="1"/>
</dbReference>
<dbReference type="KEGG" id="dan:6506808"/>
<name>B3MU59_DROAN</name>
<gene>
    <name evidence="2" type="primary">Dana\GF24175</name>
    <name evidence="2" type="synonym">dana_GLEANR_892</name>
    <name evidence="2" type="ORF">GF24175</name>
</gene>
<dbReference type="InterPro" id="IPR015897">
    <property type="entry name" value="CHK_kinase-like"/>
</dbReference>
<reference evidence="2 3" key="1">
    <citation type="journal article" date="2007" name="Nature">
        <title>Evolution of genes and genomes on the Drosophila phylogeny.</title>
        <authorList>
            <consortium name="Drosophila 12 Genomes Consortium"/>
            <person name="Clark A.G."/>
            <person name="Eisen M.B."/>
            <person name="Smith D.R."/>
            <person name="Bergman C.M."/>
            <person name="Oliver B."/>
            <person name="Markow T.A."/>
            <person name="Kaufman T.C."/>
            <person name="Kellis M."/>
            <person name="Gelbart W."/>
            <person name="Iyer V.N."/>
            <person name="Pollard D.A."/>
            <person name="Sackton T.B."/>
            <person name="Larracuente A.M."/>
            <person name="Singh N.D."/>
            <person name="Abad J.P."/>
            <person name="Abt D.N."/>
            <person name="Adryan B."/>
            <person name="Aguade M."/>
            <person name="Akashi H."/>
            <person name="Anderson W.W."/>
            <person name="Aquadro C.F."/>
            <person name="Ardell D.H."/>
            <person name="Arguello R."/>
            <person name="Artieri C.G."/>
            <person name="Barbash D.A."/>
            <person name="Barker D."/>
            <person name="Barsanti P."/>
            <person name="Batterham P."/>
            <person name="Batzoglou S."/>
            <person name="Begun D."/>
            <person name="Bhutkar A."/>
            <person name="Blanco E."/>
            <person name="Bosak S.A."/>
            <person name="Bradley R.K."/>
            <person name="Brand A.D."/>
            <person name="Brent M.R."/>
            <person name="Brooks A.N."/>
            <person name="Brown R.H."/>
            <person name="Butlin R.K."/>
            <person name="Caggese C."/>
            <person name="Calvi B.R."/>
            <person name="Bernardo de Carvalho A."/>
            <person name="Caspi A."/>
            <person name="Castrezana S."/>
            <person name="Celniker S.E."/>
            <person name="Chang J.L."/>
            <person name="Chapple C."/>
            <person name="Chatterji S."/>
            <person name="Chinwalla A."/>
            <person name="Civetta A."/>
            <person name="Clifton S.W."/>
            <person name="Comeron J.M."/>
            <person name="Costello J.C."/>
            <person name="Coyne J.A."/>
            <person name="Daub J."/>
            <person name="David R.G."/>
            <person name="Delcher A.L."/>
            <person name="Delehaunty K."/>
            <person name="Do C.B."/>
            <person name="Ebling H."/>
            <person name="Edwards K."/>
            <person name="Eickbush T."/>
            <person name="Evans J.D."/>
            <person name="Filipski A."/>
            <person name="Findeiss S."/>
            <person name="Freyhult E."/>
            <person name="Fulton L."/>
            <person name="Fulton R."/>
            <person name="Garcia A.C."/>
            <person name="Gardiner A."/>
            <person name="Garfield D.A."/>
            <person name="Garvin B.E."/>
            <person name="Gibson G."/>
            <person name="Gilbert D."/>
            <person name="Gnerre S."/>
            <person name="Godfrey J."/>
            <person name="Good R."/>
            <person name="Gotea V."/>
            <person name="Gravely B."/>
            <person name="Greenberg A.J."/>
            <person name="Griffiths-Jones S."/>
            <person name="Gross S."/>
            <person name="Guigo R."/>
            <person name="Gustafson E.A."/>
            <person name="Haerty W."/>
            <person name="Hahn M.W."/>
            <person name="Halligan D.L."/>
            <person name="Halpern A.L."/>
            <person name="Halter G.M."/>
            <person name="Han M.V."/>
            <person name="Heger A."/>
            <person name="Hillier L."/>
            <person name="Hinrichs A.S."/>
            <person name="Holmes I."/>
            <person name="Hoskins R.A."/>
            <person name="Hubisz M.J."/>
            <person name="Hultmark D."/>
            <person name="Huntley M.A."/>
            <person name="Jaffe D.B."/>
            <person name="Jagadeeshan S."/>
            <person name="Jeck W.R."/>
            <person name="Johnson J."/>
            <person name="Jones C.D."/>
            <person name="Jordan W.C."/>
            <person name="Karpen G.H."/>
            <person name="Kataoka E."/>
            <person name="Keightley P.D."/>
            <person name="Kheradpour P."/>
            <person name="Kirkness E.F."/>
            <person name="Koerich L.B."/>
            <person name="Kristiansen K."/>
            <person name="Kudrna D."/>
            <person name="Kulathinal R.J."/>
            <person name="Kumar S."/>
            <person name="Kwok R."/>
            <person name="Lander E."/>
            <person name="Langley C.H."/>
            <person name="Lapoint R."/>
            <person name="Lazzaro B.P."/>
            <person name="Lee S.J."/>
            <person name="Levesque L."/>
            <person name="Li R."/>
            <person name="Lin C.F."/>
            <person name="Lin M.F."/>
            <person name="Lindblad-Toh K."/>
            <person name="Llopart A."/>
            <person name="Long M."/>
            <person name="Low L."/>
            <person name="Lozovsky E."/>
            <person name="Lu J."/>
            <person name="Luo M."/>
            <person name="Machado C.A."/>
            <person name="Makalowski W."/>
            <person name="Marzo M."/>
            <person name="Matsuda M."/>
            <person name="Matzkin L."/>
            <person name="McAllister B."/>
            <person name="McBride C.S."/>
            <person name="McKernan B."/>
            <person name="McKernan K."/>
            <person name="Mendez-Lago M."/>
            <person name="Minx P."/>
            <person name="Mollenhauer M.U."/>
            <person name="Montooth K."/>
            <person name="Mount S.M."/>
            <person name="Mu X."/>
            <person name="Myers E."/>
            <person name="Negre B."/>
            <person name="Newfeld S."/>
            <person name="Nielsen R."/>
            <person name="Noor M.A."/>
            <person name="O'Grady P."/>
            <person name="Pachter L."/>
            <person name="Papaceit M."/>
            <person name="Parisi M.J."/>
            <person name="Parisi M."/>
            <person name="Parts L."/>
            <person name="Pedersen J.S."/>
            <person name="Pesole G."/>
            <person name="Phillippy A.M."/>
            <person name="Ponting C.P."/>
            <person name="Pop M."/>
            <person name="Porcelli D."/>
            <person name="Powell J.R."/>
            <person name="Prohaska S."/>
            <person name="Pruitt K."/>
            <person name="Puig M."/>
            <person name="Quesneville H."/>
            <person name="Ram K.R."/>
            <person name="Rand D."/>
            <person name="Rasmussen M.D."/>
            <person name="Reed L.K."/>
            <person name="Reenan R."/>
            <person name="Reily A."/>
            <person name="Remington K.A."/>
            <person name="Rieger T.T."/>
            <person name="Ritchie M.G."/>
            <person name="Robin C."/>
            <person name="Rogers Y.H."/>
            <person name="Rohde C."/>
            <person name="Rozas J."/>
            <person name="Rubenfield M.J."/>
            <person name="Ruiz A."/>
            <person name="Russo S."/>
            <person name="Salzberg S.L."/>
            <person name="Sanchez-Gracia A."/>
            <person name="Saranga D.J."/>
            <person name="Sato H."/>
            <person name="Schaeffer S.W."/>
            <person name="Schatz M.C."/>
            <person name="Schlenke T."/>
            <person name="Schwartz R."/>
            <person name="Segarra C."/>
            <person name="Singh R.S."/>
            <person name="Sirot L."/>
            <person name="Sirota M."/>
            <person name="Sisneros N.B."/>
            <person name="Smith C.D."/>
            <person name="Smith T.F."/>
            <person name="Spieth J."/>
            <person name="Stage D.E."/>
            <person name="Stark A."/>
            <person name="Stephan W."/>
            <person name="Strausberg R.L."/>
            <person name="Strempel S."/>
            <person name="Sturgill D."/>
            <person name="Sutton G."/>
            <person name="Sutton G.G."/>
            <person name="Tao W."/>
            <person name="Teichmann S."/>
            <person name="Tobari Y.N."/>
            <person name="Tomimura Y."/>
            <person name="Tsolas J.M."/>
            <person name="Valente V.L."/>
            <person name="Venter E."/>
            <person name="Venter J.C."/>
            <person name="Vicario S."/>
            <person name="Vieira F.G."/>
            <person name="Vilella A.J."/>
            <person name="Villasante A."/>
            <person name="Walenz B."/>
            <person name="Wang J."/>
            <person name="Wasserman M."/>
            <person name="Watts T."/>
            <person name="Wilson D."/>
            <person name="Wilson R.K."/>
            <person name="Wing R.A."/>
            <person name="Wolfner M.F."/>
            <person name="Wong A."/>
            <person name="Wong G.K."/>
            <person name="Wu C.I."/>
            <person name="Wu G."/>
            <person name="Yamamoto D."/>
            <person name="Yang H.P."/>
            <person name="Yang S.P."/>
            <person name="Yorke J.A."/>
            <person name="Yoshida K."/>
            <person name="Zdobnov E."/>
            <person name="Zhang P."/>
            <person name="Zhang Y."/>
            <person name="Zimin A.V."/>
            <person name="Baldwin J."/>
            <person name="Abdouelleil A."/>
            <person name="Abdulkadir J."/>
            <person name="Abebe A."/>
            <person name="Abera B."/>
            <person name="Abreu J."/>
            <person name="Acer S.C."/>
            <person name="Aftuck L."/>
            <person name="Alexander A."/>
            <person name="An P."/>
            <person name="Anderson E."/>
            <person name="Anderson S."/>
            <person name="Arachi H."/>
            <person name="Azer M."/>
            <person name="Bachantsang P."/>
            <person name="Barry A."/>
            <person name="Bayul T."/>
            <person name="Berlin A."/>
            <person name="Bessette D."/>
            <person name="Bloom T."/>
            <person name="Blye J."/>
            <person name="Boguslavskiy L."/>
            <person name="Bonnet C."/>
            <person name="Boukhgalter B."/>
            <person name="Bourzgui I."/>
            <person name="Brown A."/>
            <person name="Cahill P."/>
            <person name="Channer S."/>
            <person name="Cheshatsang Y."/>
            <person name="Chuda L."/>
            <person name="Citroen M."/>
            <person name="Collymore A."/>
            <person name="Cooke P."/>
            <person name="Costello M."/>
            <person name="D'Aco K."/>
            <person name="Daza R."/>
            <person name="De Haan G."/>
            <person name="DeGray S."/>
            <person name="DeMaso C."/>
            <person name="Dhargay N."/>
            <person name="Dooley K."/>
            <person name="Dooley E."/>
            <person name="Doricent M."/>
            <person name="Dorje P."/>
            <person name="Dorjee K."/>
            <person name="Dupes A."/>
            <person name="Elong R."/>
            <person name="Falk J."/>
            <person name="Farina A."/>
            <person name="Faro S."/>
            <person name="Ferguson D."/>
            <person name="Fisher S."/>
            <person name="Foley C.D."/>
            <person name="Franke A."/>
            <person name="Friedrich D."/>
            <person name="Gadbois L."/>
            <person name="Gearin G."/>
            <person name="Gearin C.R."/>
            <person name="Giannoukos G."/>
            <person name="Goode T."/>
            <person name="Graham J."/>
            <person name="Grandbois E."/>
            <person name="Grewal S."/>
            <person name="Gyaltsen K."/>
            <person name="Hafez N."/>
            <person name="Hagos B."/>
            <person name="Hall J."/>
            <person name="Henson C."/>
            <person name="Hollinger A."/>
            <person name="Honan T."/>
            <person name="Huard M.D."/>
            <person name="Hughes L."/>
            <person name="Hurhula B."/>
            <person name="Husby M.E."/>
            <person name="Kamat A."/>
            <person name="Kanga B."/>
            <person name="Kashin S."/>
            <person name="Khazanovich D."/>
            <person name="Kisner P."/>
            <person name="Lance K."/>
            <person name="Lara M."/>
            <person name="Lee W."/>
            <person name="Lennon N."/>
            <person name="Letendre F."/>
            <person name="LeVine R."/>
            <person name="Lipovsky A."/>
            <person name="Liu X."/>
            <person name="Liu J."/>
            <person name="Liu S."/>
            <person name="Lokyitsang T."/>
            <person name="Lokyitsang Y."/>
            <person name="Lubonja R."/>
            <person name="Lui A."/>
            <person name="MacDonald P."/>
            <person name="Magnisalis V."/>
            <person name="Maru K."/>
            <person name="Matthews C."/>
            <person name="McCusker W."/>
            <person name="McDonough S."/>
            <person name="Mehta T."/>
            <person name="Meldrim J."/>
            <person name="Meneus L."/>
            <person name="Mihai O."/>
            <person name="Mihalev A."/>
            <person name="Mihova T."/>
            <person name="Mittelman R."/>
            <person name="Mlenga V."/>
            <person name="Montmayeur A."/>
            <person name="Mulrain L."/>
            <person name="Navidi A."/>
            <person name="Naylor J."/>
            <person name="Negash T."/>
            <person name="Nguyen T."/>
            <person name="Nguyen N."/>
            <person name="Nicol R."/>
            <person name="Norbu C."/>
            <person name="Norbu N."/>
            <person name="Novod N."/>
            <person name="O'Neill B."/>
            <person name="Osman S."/>
            <person name="Markiewicz E."/>
            <person name="Oyono O.L."/>
            <person name="Patti C."/>
            <person name="Phunkhang P."/>
            <person name="Pierre F."/>
            <person name="Priest M."/>
            <person name="Raghuraman S."/>
            <person name="Rege F."/>
            <person name="Reyes R."/>
            <person name="Rise C."/>
            <person name="Rogov P."/>
            <person name="Ross K."/>
            <person name="Ryan E."/>
            <person name="Settipalli S."/>
            <person name="Shea T."/>
            <person name="Sherpa N."/>
            <person name="Shi L."/>
            <person name="Shih D."/>
            <person name="Sparrow T."/>
            <person name="Spaulding J."/>
            <person name="Stalker J."/>
            <person name="Stange-Thomann N."/>
            <person name="Stavropoulos S."/>
            <person name="Stone C."/>
            <person name="Strader C."/>
            <person name="Tesfaye S."/>
            <person name="Thomson T."/>
            <person name="Thoulutsang Y."/>
            <person name="Thoulutsang D."/>
            <person name="Topham K."/>
            <person name="Topping I."/>
            <person name="Tsamla T."/>
            <person name="Vassiliev H."/>
            <person name="Vo A."/>
            <person name="Wangchuk T."/>
            <person name="Wangdi T."/>
            <person name="Weiand M."/>
            <person name="Wilkinson J."/>
            <person name="Wilson A."/>
            <person name="Yadav S."/>
            <person name="Young G."/>
            <person name="Yu Q."/>
            <person name="Zembek L."/>
            <person name="Zhong D."/>
            <person name="Zimmer A."/>
            <person name="Zwirko Z."/>
            <person name="Jaffe D.B."/>
            <person name="Alvarez P."/>
            <person name="Brockman W."/>
            <person name="Butler J."/>
            <person name="Chin C."/>
            <person name="Gnerre S."/>
            <person name="Grabherr M."/>
            <person name="Kleber M."/>
            <person name="Mauceli E."/>
            <person name="MacCallum I."/>
        </authorList>
    </citation>
    <scope>NUCLEOTIDE SEQUENCE [LARGE SCALE GENOMIC DNA]</scope>
    <source>
        <strain evidence="3">Tucson 14024-0371.13</strain>
    </source>
</reference>
<evidence type="ECO:0000259" key="1">
    <source>
        <dbReference type="SMART" id="SM00587"/>
    </source>
</evidence>
<dbReference type="OMA" id="CCVDVMN"/>
<dbReference type="PANTHER" id="PTHR11012">
    <property type="entry name" value="PROTEIN KINASE-LIKE DOMAIN-CONTAINING"/>
    <property type="match status" value="1"/>
</dbReference>
<dbReference type="GeneID" id="6506808"/>
<dbReference type="STRING" id="7217.B3MU59"/>
<dbReference type="eggNOG" id="ENOG502SF49">
    <property type="taxonomic scope" value="Eukaryota"/>
</dbReference>
<evidence type="ECO:0000313" key="3">
    <source>
        <dbReference type="Proteomes" id="UP000007801"/>
    </source>
</evidence>
<dbReference type="PANTHER" id="PTHR11012:SF59">
    <property type="entry name" value="CHK KINASE-LIKE DOMAIN-CONTAINING PROTEIN-RELATED"/>
    <property type="match status" value="1"/>
</dbReference>
<evidence type="ECO:0000313" key="2">
    <source>
        <dbReference type="EMBL" id="EDV33388.1"/>
    </source>
</evidence>
<protein>
    <recommendedName>
        <fullName evidence="1">CHK kinase-like domain-containing protein</fullName>
    </recommendedName>
</protein>
<dbReference type="PhylomeDB" id="B3MU59"/>
<keyword evidence="2" id="KW-0808">Transferase</keyword>
<dbReference type="GO" id="GO:0016740">
    <property type="term" value="F:transferase activity"/>
    <property type="evidence" value="ECO:0007669"/>
    <property type="project" value="UniProtKB-KW"/>
</dbReference>
<dbReference type="SMART" id="SM00587">
    <property type="entry name" value="CHK"/>
    <property type="match status" value="1"/>
</dbReference>
<dbReference type="Gene3D" id="3.90.1200.10">
    <property type="match status" value="1"/>
</dbReference>